<organism evidence="8 9">
    <name type="scientific">Rubus argutus</name>
    <name type="common">Southern blackberry</name>
    <dbReference type="NCBI Taxonomy" id="59490"/>
    <lineage>
        <taxon>Eukaryota</taxon>
        <taxon>Viridiplantae</taxon>
        <taxon>Streptophyta</taxon>
        <taxon>Embryophyta</taxon>
        <taxon>Tracheophyta</taxon>
        <taxon>Spermatophyta</taxon>
        <taxon>Magnoliopsida</taxon>
        <taxon>eudicotyledons</taxon>
        <taxon>Gunneridae</taxon>
        <taxon>Pentapetalae</taxon>
        <taxon>rosids</taxon>
        <taxon>fabids</taxon>
        <taxon>Rosales</taxon>
        <taxon>Rosaceae</taxon>
        <taxon>Rosoideae</taxon>
        <taxon>Rosoideae incertae sedis</taxon>
        <taxon>Rubus</taxon>
    </lineage>
</organism>
<dbReference type="InterPro" id="IPR055414">
    <property type="entry name" value="LRR_R13L4/SHOC2-like"/>
</dbReference>
<dbReference type="GO" id="GO:0005524">
    <property type="term" value="F:ATP binding"/>
    <property type="evidence" value="ECO:0007669"/>
    <property type="project" value="UniProtKB-KW"/>
</dbReference>
<feature type="domain" description="Disease resistance R13L4/SHOC-2-like LRR" evidence="7">
    <location>
        <begin position="321"/>
        <end position="519"/>
    </location>
</feature>
<evidence type="ECO:0000256" key="3">
    <source>
        <dbReference type="ARBA" id="ARBA00022741"/>
    </source>
</evidence>
<evidence type="ECO:0008006" key="10">
    <source>
        <dbReference type="Google" id="ProtNLM"/>
    </source>
</evidence>
<comment type="caution">
    <text evidence="8">The sequence shown here is derived from an EMBL/GenBank/DDBJ whole genome shotgun (WGS) entry which is preliminary data.</text>
</comment>
<dbReference type="Pfam" id="PF23598">
    <property type="entry name" value="LRR_14"/>
    <property type="match status" value="1"/>
</dbReference>
<evidence type="ECO:0000256" key="1">
    <source>
        <dbReference type="ARBA" id="ARBA00008894"/>
    </source>
</evidence>
<dbReference type="FunFam" id="3.40.50.300:FF:001091">
    <property type="entry name" value="Probable disease resistance protein At1g61300"/>
    <property type="match status" value="1"/>
</dbReference>
<comment type="similarity">
    <text evidence="1">Belongs to the disease resistance NB-LRR family.</text>
</comment>
<dbReference type="PANTHER" id="PTHR33463">
    <property type="entry name" value="NB-ARC DOMAIN-CONTAINING PROTEIN-RELATED"/>
    <property type="match status" value="1"/>
</dbReference>
<dbReference type="FunFam" id="1.10.8.430:FF:000003">
    <property type="entry name" value="Probable disease resistance protein At5g66910"/>
    <property type="match status" value="1"/>
</dbReference>
<evidence type="ECO:0000256" key="2">
    <source>
        <dbReference type="ARBA" id="ARBA00022737"/>
    </source>
</evidence>
<dbReference type="AlphaFoldDB" id="A0AAW1WHW6"/>
<keyword evidence="9" id="KW-1185">Reference proteome</keyword>
<dbReference type="Gene3D" id="3.40.50.300">
    <property type="entry name" value="P-loop containing nucleotide triphosphate hydrolases"/>
    <property type="match status" value="1"/>
</dbReference>
<dbReference type="GO" id="GO:0043531">
    <property type="term" value="F:ADP binding"/>
    <property type="evidence" value="ECO:0007669"/>
    <property type="project" value="InterPro"/>
</dbReference>
<dbReference type="InterPro" id="IPR027417">
    <property type="entry name" value="P-loop_NTPase"/>
</dbReference>
<dbReference type="SUPFAM" id="SSF52058">
    <property type="entry name" value="L domain-like"/>
    <property type="match status" value="1"/>
</dbReference>
<keyword evidence="2" id="KW-0677">Repeat</keyword>
<dbReference type="InterPro" id="IPR002182">
    <property type="entry name" value="NB-ARC"/>
</dbReference>
<dbReference type="InterPro" id="IPR042197">
    <property type="entry name" value="Apaf_helical"/>
</dbReference>
<name>A0AAW1WHW6_RUBAR</name>
<dbReference type="InterPro" id="IPR050905">
    <property type="entry name" value="Plant_NBS-LRR"/>
</dbReference>
<keyword evidence="3" id="KW-0547">Nucleotide-binding</keyword>
<gene>
    <name evidence="8" type="ORF">M0R45_031634</name>
</gene>
<protein>
    <recommendedName>
        <fullName evidence="10">NB-ARC domain-containing protein</fullName>
    </recommendedName>
</protein>
<feature type="domain" description="NB-ARC" evidence="6">
    <location>
        <begin position="1"/>
        <end position="146"/>
    </location>
</feature>
<dbReference type="PANTHER" id="PTHR33463:SF220">
    <property type="entry name" value="NB-ARC DOMAIN-CONTAINING PROTEIN"/>
    <property type="match status" value="1"/>
</dbReference>
<proteinExistence type="inferred from homology"/>
<dbReference type="PRINTS" id="PR00364">
    <property type="entry name" value="DISEASERSIST"/>
</dbReference>
<dbReference type="EMBL" id="JBEDUW010000006">
    <property type="protein sequence ID" value="KAK9923203.1"/>
    <property type="molecule type" value="Genomic_DNA"/>
</dbReference>
<dbReference type="GO" id="GO:0006952">
    <property type="term" value="P:defense response"/>
    <property type="evidence" value="ECO:0007669"/>
    <property type="project" value="UniProtKB-KW"/>
</dbReference>
<dbReference type="Gene3D" id="3.80.10.10">
    <property type="entry name" value="Ribonuclease Inhibitor"/>
    <property type="match status" value="1"/>
</dbReference>
<sequence length="626" mass="71834">MGGVGKTTLLTKIRNNFHHSPNDFNLVIWVVVSKDLKRELIQDKIGEMIGFSGDKWKHKEQHEKAEDIFRVLSKKSLFYCWMIYGSRLNTKIGVPVPDKCNMSEIVFTTRSEDVCGRMEAHKKFKVPCLAWDKAWNLFQEKVGKETLFIHPDIPKLAQVVAKECGGLPLALITVGRAMSCKKTPEEWNRAIHVLKKSASDFSDFLISKEDLWYCWMGEELLDEHASVDEARNKSYHTIGTLLNACTLEVWTNHCVKMHDAIRDMALRLACDPEKTKDNFLVHTGANLIEAPRVKKWKISKRVSLMANCITDLVEAPRSPNVLTLFLCTNNLETIAKGFFDFMHTLQVLDLSENENLTRLPSGVSKLVSLQHLNLSRTGVRDLPVELKALVKLIYLNLERMNNLVFIPPNLISNFPMLKVLRMYECGGSSGGVLLYGPYAIIDELEGWKHLEVFTLSLKEQMDIYWIGREGFDPQNSMRTSQSCFLCLQHVEVVSCGELKDLTWLIFAPNLNCLYIHFCKKIKKIINLKRLGGVATVVGLLRPFEKLATLHLSNLPLLKSIYESALPFPYLKEMHINWCEELKKLPLNCNTLRLSTLRIIGREAWWNQLEWEDQFSRHVRFSSLLRG</sequence>
<dbReference type="SUPFAM" id="SSF52540">
    <property type="entry name" value="P-loop containing nucleoside triphosphate hydrolases"/>
    <property type="match status" value="1"/>
</dbReference>
<dbReference type="Gene3D" id="1.10.8.430">
    <property type="entry name" value="Helical domain of apoptotic protease-activating factors"/>
    <property type="match status" value="1"/>
</dbReference>
<evidence type="ECO:0000313" key="8">
    <source>
        <dbReference type="EMBL" id="KAK9923203.1"/>
    </source>
</evidence>
<evidence type="ECO:0000256" key="4">
    <source>
        <dbReference type="ARBA" id="ARBA00022821"/>
    </source>
</evidence>
<reference evidence="8 9" key="1">
    <citation type="journal article" date="2023" name="G3 (Bethesda)">
        <title>A chromosome-length genome assembly and annotation of blackberry (Rubus argutus, cv. 'Hillquist').</title>
        <authorList>
            <person name="Bruna T."/>
            <person name="Aryal R."/>
            <person name="Dudchenko O."/>
            <person name="Sargent D.J."/>
            <person name="Mead D."/>
            <person name="Buti M."/>
            <person name="Cavallini A."/>
            <person name="Hytonen T."/>
            <person name="Andres J."/>
            <person name="Pham M."/>
            <person name="Weisz D."/>
            <person name="Mascagni F."/>
            <person name="Usai G."/>
            <person name="Natali L."/>
            <person name="Bassil N."/>
            <person name="Fernandez G.E."/>
            <person name="Lomsadze A."/>
            <person name="Armour M."/>
            <person name="Olukolu B."/>
            <person name="Poorten T."/>
            <person name="Britton C."/>
            <person name="Davik J."/>
            <person name="Ashrafi H."/>
            <person name="Aiden E.L."/>
            <person name="Borodovsky M."/>
            <person name="Worthington M."/>
        </authorList>
    </citation>
    <scope>NUCLEOTIDE SEQUENCE [LARGE SCALE GENOMIC DNA]</scope>
    <source>
        <strain evidence="8">PI 553951</strain>
    </source>
</reference>
<evidence type="ECO:0000259" key="6">
    <source>
        <dbReference type="Pfam" id="PF00931"/>
    </source>
</evidence>
<dbReference type="Pfam" id="PF00931">
    <property type="entry name" value="NB-ARC"/>
    <property type="match status" value="1"/>
</dbReference>
<dbReference type="InterPro" id="IPR032675">
    <property type="entry name" value="LRR_dom_sf"/>
</dbReference>
<accession>A0AAW1WHW6</accession>
<keyword evidence="4" id="KW-0611">Plant defense</keyword>
<evidence type="ECO:0000313" key="9">
    <source>
        <dbReference type="Proteomes" id="UP001457282"/>
    </source>
</evidence>
<evidence type="ECO:0000256" key="5">
    <source>
        <dbReference type="ARBA" id="ARBA00022840"/>
    </source>
</evidence>
<dbReference type="Proteomes" id="UP001457282">
    <property type="component" value="Unassembled WGS sequence"/>
</dbReference>
<evidence type="ECO:0000259" key="7">
    <source>
        <dbReference type="Pfam" id="PF23598"/>
    </source>
</evidence>
<keyword evidence="5" id="KW-0067">ATP-binding</keyword>